<dbReference type="Proteomes" id="UP000199630">
    <property type="component" value="Unassembled WGS sequence"/>
</dbReference>
<dbReference type="EMBL" id="FORH01000003">
    <property type="protein sequence ID" value="SFJ31939.1"/>
    <property type="molecule type" value="Genomic_DNA"/>
</dbReference>
<dbReference type="STRING" id="588602.SAMN04487991_1795"/>
<dbReference type="AlphaFoldDB" id="A0A1I3QEH4"/>
<dbReference type="OrthoDB" id="7865311at2"/>
<organism evidence="3 4">
    <name type="scientific">Celeribacter neptunius</name>
    <dbReference type="NCBI Taxonomy" id="588602"/>
    <lineage>
        <taxon>Bacteria</taxon>
        <taxon>Pseudomonadati</taxon>
        <taxon>Pseudomonadota</taxon>
        <taxon>Alphaproteobacteria</taxon>
        <taxon>Rhodobacterales</taxon>
        <taxon>Roseobacteraceae</taxon>
        <taxon>Celeribacter</taxon>
    </lineage>
</organism>
<dbReference type="RefSeq" id="WP_090060161.1">
    <property type="nucleotide sequence ID" value="NZ_FORH01000003.1"/>
</dbReference>
<evidence type="ECO:0000313" key="4">
    <source>
        <dbReference type="Proteomes" id="UP000199630"/>
    </source>
</evidence>
<accession>A0A1I3QEH4</accession>
<evidence type="ECO:0000313" key="3">
    <source>
        <dbReference type="EMBL" id="SFJ31939.1"/>
    </source>
</evidence>
<keyword evidence="2" id="KW-0732">Signal</keyword>
<keyword evidence="4" id="KW-1185">Reference proteome</keyword>
<feature type="region of interest" description="Disordered" evidence="1">
    <location>
        <begin position="25"/>
        <end position="52"/>
    </location>
</feature>
<proteinExistence type="predicted"/>
<sequence>MKKTSALAALILLPACQMTLPEALQPGKAAPAESFAAETATQATEAEAGDAAEAELAEAFVAAAQAAQAEEAAESAPPKKGLFAFLSPKADPSPLKDTGIEVVEGTSSEHAMTALAPEAAAREVEVATAETAPEAGIEADTAEVHQAGLGGLFGFLKPKAKEKAREEVQLAALPVEADEADAAADSFVVRPETHGVSPEVAAKPEPDAAPQTRKPLFGFLKAGPGKSGSGKSGPVSTVARGEVLPFGEVGILCDAKKRDMGTEVDQFPHQGRAAWQLYDTAPDSAEPRTQFITGFADGCARQVTAALIMFGEAGLHEVLRYSEGNDASWSEADERYEKIKRKACGVGRKTRCPAEKLGGLESQLAFVSVYPRFGAEHGWLELLLHDGAVMSEEIR</sequence>
<protein>
    <submittedName>
        <fullName evidence="3">Uncharacterized protein</fullName>
    </submittedName>
</protein>
<feature type="chain" id="PRO_5011532637" evidence="2">
    <location>
        <begin position="20"/>
        <end position="395"/>
    </location>
</feature>
<name>A0A1I3QEH4_9RHOB</name>
<evidence type="ECO:0000256" key="2">
    <source>
        <dbReference type="SAM" id="SignalP"/>
    </source>
</evidence>
<feature type="signal peptide" evidence="2">
    <location>
        <begin position="1"/>
        <end position="19"/>
    </location>
</feature>
<reference evidence="4" key="1">
    <citation type="submission" date="2016-10" db="EMBL/GenBank/DDBJ databases">
        <authorList>
            <person name="Varghese N."/>
            <person name="Submissions S."/>
        </authorList>
    </citation>
    <scope>NUCLEOTIDE SEQUENCE [LARGE SCALE GENOMIC DNA]</scope>
    <source>
        <strain evidence="4">DSM 26471</strain>
    </source>
</reference>
<evidence type="ECO:0000256" key="1">
    <source>
        <dbReference type="SAM" id="MobiDB-lite"/>
    </source>
</evidence>
<feature type="compositionally biased region" description="Low complexity" evidence="1">
    <location>
        <begin position="29"/>
        <end position="46"/>
    </location>
</feature>
<gene>
    <name evidence="3" type="ORF">SAMN04487991_1795</name>
</gene>